<evidence type="ECO:0000313" key="2">
    <source>
        <dbReference type="Proteomes" id="UP000702544"/>
    </source>
</evidence>
<protein>
    <submittedName>
        <fullName evidence="1">D-alanine--D-alanine ligase</fullName>
    </submittedName>
</protein>
<comment type="caution">
    <text evidence="1">The sequence shown here is derived from an EMBL/GenBank/DDBJ whole genome shotgun (WGS) entry which is preliminary data.</text>
</comment>
<gene>
    <name evidence="1" type="ORF">GWO12_16365</name>
</gene>
<proteinExistence type="predicted"/>
<organism evidence="1 2">
    <name type="scientific">Candidatus Kutchimonas denitrificans</name>
    <dbReference type="NCBI Taxonomy" id="3056748"/>
    <lineage>
        <taxon>Bacteria</taxon>
        <taxon>Pseudomonadati</taxon>
        <taxon>Gemmatimonadota</taxon>
        <taxon>Gemmatimonadia</taxon>
        <taxon>Candidatus Palauibacterales</taxon>
        <taxon>Candidatus Palauibacteraceae</taxon>
        <taxon>Candidatus Kutchimonas</taxon>
    </lineage>
</organism>
<dbReference type="AlphaFoldDB" id="A0AAE4ZA90"/>
<dbReference type="EMBL" id="JAACAK010000140">
    <property type="protein sequence ID" value="NIR76655.1"/>
    <property type="molecule type" value="Genomic_DNA"/>
</dbReference>
<dbReference type="Proteomes" id="UP000702544">
    <property type="component" value="Unassembled WGS sequence"/>
</dbReference>
<reference evidence="1 2" key="1">
    <citation type="submission" date="2020-01" db="EMBL/GenBank/DDBJ databases">
        <title>Genomes assembled from Gulf of Kutch pelagic sediment metagenomes.</title>
        <authorList>
            <person name="Chandrashekar M."/>
            <person name="Mahajan M.S."/>
            <person name="Dave K.J."/>
            <person name="Vatsa P."/>
            <person name="Nathani N.M."/>
        </authorList>
    </citation>
    <scope>NUCLEOTIDE SEQUENCE [LARGE SCALE GENOMIC DNA]</scope>
    <source>
        <strain evidence="1">KS3-K002</strain>
    </source>
</reference>
<keyword evidence="1" id="KW-0436">Ligase</keyword>
<sequence length="76" mass="8668">RAPTPEEIETATGMVYGSRIAVQVREGMKLSDLPEQDAYSFAVAYVWMGANKQSTLLWNYERMLKALTFEFSDIDE</sequence>
<name>A0AAE4ZA90_9BACT</name>
<dbReference type="GO" id="GO:0016874">
    <property type="term" value="F:ligase activity"/>
    <property type="evidence" value="ECO:0007669"/>
    <property type="project" value="UniProtKB-KW"/>
</dbReference>
<feature type="non-terminal residue" evidence="1">
    <location>
        <position position="1"/>
    </location>
</feature>
<accession>A0AAE4ZA90</accession>
<evidence type="ECO:0000313" key="1">
    <source>
        <dbReference type="EMBL" id="NIR76655.1"/>
    </source>
</evidence>